<sequence length="163" mass="18313">MRTLIILGLIMLNISGCADSAKVQLGSEAVVYQEIHDFVIEPKKTSDPVEINGQLDRIINSFEPGIEQTLWTLSYRTQLDKSWVNEIKLKLLNLGLVPSRIKVTKLDSGKSVIKMSIGKYRVKTQTCKPSILGRMDSDTGCFVDSMRLRHVRDPQTLILPEGQ</sequence>
<evidence type="ECO:0000313" key="2">
    <source>
        <dbReference type="Proteomes" id="UP000315947"/>
    </source>
</evidence>
<reference evidence="1 2" key="1">
    <citation type="submission" date="2019-07" db="EMBL/GenBank/DDBJ databases">
        <title>Shewanella sp. YLB-06 whole genomic sequence.</title>
        <authorList>
            <person name="Yu L."/>
        </authorList>
    </citation>
    <scope>NUCLEOTIDE SEQUENCE [LARGE SCALE GENOMIC DNA]</scope>
    <source>
        <strain evidence="1 2">YLB-06</strain>
    </source>
</reference>
<evidence type="ECO:0000313" key="1">
    <source>
        <dbReference type="EMBL" id="QDO85813.1"/>
    </source>
</evidence>
<evidence type="ECO:0008006" key="3">
    <source>
        <dbReference type="Google" id="ProtNLM"/>
    </source>
</evidence>
<proteinExistence type="predicted"/>
<protein>
    <recommendedName>
        <fullName evidence="3">Lipoprotein</fullName>
    </recommendedName>
</protein>
<dbReference type="Proteomes" id="UP000315947">
    <property type="component" value="Chromosome"/>
</dbReference>
<organism evidence="1 2">
    <name type="scientific">Shewanella psychropiezotolerans</name>
    <dbReference type="NCBI Taxonomy" id="2593655"/>
    <lineage>
        <taxon>Bacteria</taxon>
        <taxon>Pseudomonadati</taxon>
        <taxon>Pseudomonadota</taxon>
        <taxon>Gammaproteobacteria</taxon>
        <taxon>Alteromonadales</taxon>
        <taxon>Shewanellaceae</taxon>
        <taxon>Shewanella</taxon>
    </lineage>
</organism>
<accession>A0ABX5X7C9</accession>
<dbReference type="EMBL" id="CP041614">
    <property type="protein sequence ID" value="QDO85813.1"/>
    <property type="molecule type" value="Genomic_DNA"/>
</dbReference>
<dbReference type="RefSeq" id="WP_144048125.1">
    <property type="nucleotide sequence ID" value="NZ_CP041614.1"/>
</dbReference>
<name>A0ABX5X7C9_9GAMM</name>
<keyword evidence="2" id="KW-1185">Reference proteome</keyword>
<gene>
    <name evidence="1" type="ORF">FM037_24315</name>
</gene>